<name>A0A9Q1I3U7_CONCO</name>
<dbReference type="AlphaFoldDB" id="A0A9Q1I3U7"/>
<organism evidence="1 2">
    <name type="scientific">Conger conger</name>
    <name type="common">Conger eel</name>
    <name type="synonym">Muraena conger</name>
    <dbReference type="NCBI Taxonomy" id="82655"/>
    <lineage>
        <taxon>Eukaryota</taxon>
        <taxon>Metazoa</taxon>
        <taxon>Chordata</taxon>
        <taxon>Craniata</taxon>
        <taxon>Vertebrata</taxon>
        <taxon>Euteleostomi</taxon>
        <taxon>Actinopterygii</taxon>
        <taxon>Neopterygii</taxon>
        <taxon>Teleostei</taxon>
        <taxon>Anguilliformes</taxon>
        <taxon>Congridae</taxon>
        <taxon>Conger</taxon>
    </lineage>
</organism>
<gene>
    <name evidence="1" type="ORF">COCON_G00064760</name>
</gene>
<dbReference type="OrthoDB" id="10488107at2759"/>
<dbReference type="Proteomes" id="UP001152803">
    <property type="component" value="Unassembled WGS sequence"/>
</dbReference>
<comment type="caution">
    <text evidence="1">The sequence shown here is derived from an EMBL/GenBank/DDBJ whole genome shotgun (WGS) entry which is preliminary data.</text>
</comment>
<keyword evidence="2" id="KW-1185">Reference proteome</keyword>
<accession>A0A9Q1I3U7</accession>
<evidence type="ECO:0000313" key="2">
    <source>
        <dbReference type="Proteomes" id="UP001152803"/>
    </source>
</evidence>
<sequence length="134" mass="14836">MKRKAQLSVLRQVQLPVLSKTRFRPLWCFCPKTSIQPLAPAMPTLQAPAQSQVLAPALVPSWTPGLSKSRKMDLHEASRECPKELEGTKLNVLDSCQSGVKVEKRAFPRFSTAFQAIHSGTLSRLKSLLTQPVS</sequence>
<reference evidence="1" key="1">
    <citation type="journal article" date="2023" name="Science">
        <title>Genome structures resolve the early diversification of teleost fishes.</title>
        <authorList>
            <person name="Parey E."/>
            <person name="Louis A."/>
            <person name="Montfort J."/>
            <person name="Bouchez O."/>
            <person name="Roques C."/>
            <person name="Iampietro C."/>
            <person name="Lluch J."/>
            <person name="Castinel A."/>
            <person name="Donnadieu C."/>
            <person name="Desvignes T."/>
            <person name="Floi Bucao C."/>
            <person name="Jouanno E."/>
            <person name="Wen M."/>
            <person name="Mejri S."/>
            <person name="Dirks R."/>
            <person name="Jansen H."/>
            <person name="Henkel C."/>
            <person name="Chen W.J."/>
            <person name="Zahm M."/>
            <person name="Cabau C."/>
            <person name="Klopp C."/>
            <person name="Thompson A.W."/>
            <person name="Robinson-Rechavi M."/>
            <person name="Braasch I."/>
            <person name="Lecointre G."/>
            <person name="Bobe J."/>
            <person name="Postlethwait J.H."/>
            <person name="Berthelot C."/>
            <person name="Roest Crollius H."/>
            <person name="Guiguen Y."/>
        </authorList>
    </citation>
    <scope>NUCLEOTIDE SEQUENCE</scope>
    <source>
        <strain evidence="1">Concon-B</strain>
    </source>
</reference>
<protein>
    <submittedName>
        <fullName evidence="1">Uncharacterized protein</fullName>
    </submittedName>
</protein>
<proteinExistence type="predicted"/>
<evidence type="ECO:0000313" key="1">
    <source>
        <dbReference type="EMBL" id="KAJ8279410.1"/>
    </source>
</evidence>
<dbReference type="EMBL" id="JAFJMO010000004">
    <property type="protein sequence ID" value="KAJ8279410.1"/>
    <property type="molecule type" value="Genomic_DNA"/>
</dbReference>